<protein>
    <submittedName>
        <fullName evidence="1">Uncharacterized protein</fullName>
    </submittedName>
</protein>
<keyword evidence="2" id="KW-1185">Reference proteome</keyword>
<evidence type="ECO:0000313" key="1">
    <source>
        <dbReference type="EMBL" id="CAI9581361.1"/>
    </source>
</evidence>
<proteinExistence type="predicted"/>
<sequence>MPHCVRCLIVCDASLSAMPHCCPMRCPWFFYRLFSVWARTQGPHDPLLPRGP</sequence>
<accession>A0ABN9ECC0</accession>
<comment type="caution">
    <text evidence="1">The sequence shown here is derived from an EMBL/GenBank/DDBJ whole genome shotgun (WGS) entry which is preliminary data.</text>
</comment>
<feature type="non-terminal residue" evidence="1">
    <location>
        <position position="52"/>
    </location>
</feature>
<name>A0ABN9ECC0_9NEOB</name>
<dbReference type="Proteomes" id="UP001162483">
    <property type="component" value="Unassembled WGS sequence"/>
</dbReference>
<evidence type="ECO:0000313" key="2">
    <source>
        <dbReference type="Proteomes" id="UP001162483"/>
    </source>
</evidence>
<gene>
    <name evidence="1" type="ORF">SPARVUS_LOCUS9474736</name>
</gene>
<organism evidence="1 2">
    <name type="scientific">Staurois parvus</name>
    <dbReference type="NCBI Taxonomy" id="386267"/>
    <lineage>
        <taxon>Eukaryota</taxon>
        <taxon>Metazoa</taxon>
        <taxon>Chordata</taxon>
        <taxon>Craniata</taxon>
        <taxon>Vertebrata</taxon>
        <taxon>Euteleostomi</taxon>
        <taxon>Amphibia</taxon>
        <taxon>Batrachia</taxon>
        <taxon>Anura</taxon>
        <taxon>Neobatrachia</taxon>
        <taxon>Ranoidea</taxon>
        <taxon>Ranidae</taxon>
        <taxon>Staurois</taxon>
    </lineage>
</organism>
<reference evidence="1" key="1">
    <citation type="submission" date="2023-05" db="EMBL/GenBank/DDBJ databases">
        <authorList>
            <person name="Stuckert A."/>
        </authorList>
    </citation>
    <scope>NUCLEOTIDE SEQUENCE</scope>
</reference>
<dbReference type="EMBL" id="CATNWA010015264">
    <property type="protein sequence ID" value="CAI9581361.1"/>
    <property type="molecule type" value="Genomic_DNA"/>
</dbReference>